<feature type="transmembrane region" description="Helical" evidence="4">
    <location>
        <begin position="130"/>
        <end position="147"/>
    </location>
</feature>
<evidence type="ECO:0000256" key="4">
    <source>
        <dbReference type="SAM" id="Phobius"/>
    </source>
</evidence>
<dbReference type="RefSeq" id="WP_220564386.1">
    <property type="nucleotide sequence ID" value="NZ_CP074133.1"/>
</dbReference>
<accession>A0ABX8BLV9</accession>
<evidence type="ECO:0000256" key="3">
    <source>
        <dbReference type="ARBA" id="ARBA00023012"/>
    </source>
</evidence>
<keyword evidence="4" id="KW-1133">Transmembrane helix</keyword>
<dbReference type="Pfam" id="PF07730">
    <property type="entry name" value="HisKA_3"/>
    <property type="match status" value="1"/>
</dbReference>
<feature type="domain" description="Signal transduction histidine kinase subgroup 3 dimerisation and phosphoacceptor" evidence="5">
    <location>
        <begin position="202"/>
        <end position="268"/>
    </location>
</feature>
<feature type="transmembrane region" description="Helical" evidence="4">
    <location>
        <begin position="52"/>
        <end position="73"/>
    </location>
</feature>
<keyword evidence="4" id="KW-0472">Membrane</keyword>
<dbReference type="InterPro" id="IPR036890">
    <property type="entry name" value="HATPase_C_sf"/>
</dbReference>
<dbReference type="InterPro" id="IPR011712">
    <property type="entry name" value="Sig_transdc_His_kin_sub3_dim/P"/>
</dbReference>
<gene>
    <name evidence="6" type="ORF">KGD84_01795</name>
</gene>
<feature type="transmembrane region" description="Helical" evidence="4">
    <location>
        <begin position="22"/>
        <end position="40"/>
    </location>
</feature>
<protein>
    <submittedName>
        <fullName evidence="6">Two-component sensor histidine kinase</fullName>
    </submittedName>
</protein>
<feature type="transmembrane region" description="Helical" evidence="4">
    <location>
        <begin position="85"/>
        <end position="101"/>
    </location>
</feature>
<keyword evidence="1" id="KW-0808">Transferase</keyword>
<dbReference type="PANTHER" id="PTHR24421">
    <property type="entry name" value="NITRATE/NITRITE SENSOR PROTEIN NARX-RELATED"/>
    <property type="match status" value="1"/>
</dbReference>
<dbReference type="Gene3D" id="3.30.565.10">
    <property type="entry name" value="Histidine kinase-like ATPase, C-terminal domain"/>
    <property type="match status" value="1"/>
</dbReference>
<keyword evidence="3" id="KW-0902">Two-component regulatory system</keyword>
<dbReference type="EMBL" id="CP074133">
    <property type="protein sequence ID" value="QUX23161.1"/>
    <property type="molecule type" value="Genomic_DNA"/>
</dbReference>
<proteinExistence type="predicted"/>
<organism evidence="6 7">
    <name type="scientific">Nocardiopsis changdeensis</name>
    <dbReference type="NCBI Taxonomy" id="2831969"/>
    <lineage>
        <taxon>Bacteria</taxon>
        <taxon>Bacillati</taxon>
        <taxon>Actinomycetota</taxon>
        <taxon>Actinomycetes</taxon>
        <taxon>Streptosporangiales</taxon>
        <taxon>Nocardiopsidaceae</taxon>
        <taxon>Nocardiopsis</taxon>
    </lineage>
</organism>
<name>A0ABX8BLV9_9ACTN</name>
<keyword evidence="4" id="KW-0812">Transmembrane</keyword>
<dbReference type="InterPro" id="IPR050482">
    <property type="entry name" value="Sensor_HK_TwoCompSys"/>
</dbReference>
<evidence type="ECO:0000313" key="7">
    <source>
        <dbReference type="Proteomes" id="UP000676079"/>
    </source>
</evidence>
<dbReference type="PANTHER" id="PTHR24421:SF63">
    <property type="entry name" value="SENSOR HISTIDINE KINASE DESK"/>
    <property type="match status" value="1"/>
</dbReference>
<dbReference type="Proteomes" id="UP000676079">
    <property type="component" value="Chromosome"/>
</dbReference>
<reference evidence="6 7" key="1">
    <citation type="submission" date="2021-05" db="EMBL/GenBank/DDBJ databases">
        <title>Direct Submission.</title>
        <authorList>
            <person name="Li K."/>
            <person name="Gao J."/>
        </authorList>
    </citation>
    <scope>NUCLEOTIDE SEQUENCE [LARGE SCALE GENOMIC DNA]</scope>
    <source>
        <strain evidence="6 7">Mg02</strain>
    </source>
</reference>
<dbReference type="Gene3D" id="1.20.5.1930">
    <property type="match status" value="1"/>
</dbReference>
<feature type="transmembrane region" description="Helical" evidence="4">
    <location>
        <begin position="153"/>
        <end position="172"/>
    </location>
</feature>
<sequence>MNQETASPSAAQRRHLRTARRMTTYTVFVTPVIVVLWPVIEFVQTRVHGNPGWPEAVSLVLLTGSSVCMGPLLVDRMRGEAAPDPRLYVASVLLAWSGALFLRVEVYMVSALGAWLSVMLHLHRDGRRSALLGLLTALVPWVAWPFLYPDSHAGVFAVFWAGGVLMWALFYLGCTVSFRLWDIVRDAFAAQEAKARLAVAEERLRFTRDLQDLLGQDLSVLATRAARAERNVSRAPEEARAEAAEVHALARDALRRVRAAVSGYRELDLAEEVRSVTAALEADGTRTTVTGLGGLDPSPAEASLAAWVVREVGTDVLRRSGATRCRIAFSRDPGTGRAVVEVSDDRARRGGETGPAGVTDGLADRVGREGGTLEAVRTEDGGHLLRVHLPVGATPSSEAEETR</sequence>
<evidence type="ECO:0000313" key="6">
    <source>
        <dbReference type="EMBL" id="QUX23161.1"/>
    </source>
</evidence>
<evidence type="ECO:0000259" key="5">
    <source>
        <dbReference type="Pfam" id="PF07730"/>
    </source>
</evidence>
<evidence type="ECO:0000256" key="1">
    <source>
        <dbReference type="ARBA" id="ARBA00022679"/>
    </source>
</evidence>
<keyword evidence="2 6" id="KW-0418">Kinase</keyword>
<keyword evidence="7" id="KW-1185">Reference proteome</keyword>
<evidence type="ECO:0000256" key="2">
    <source>
        <dbReference type="ARBA" id="ARBA00022777"/>
    </source>
</evidence>
<dbReference type="GO" id="GO:0016301">
    <property type="term" value="F:kinase activity"/>
    <property type="evidence" value="ECO:0007669"/>
    <property type="project" value="UniProtKB-KW"/>
</dbReference>